<feature type="compositionally biased region" description="Basic and acidic residues" evidence="2">
    <location>
        <begin position="564"/>
        <end position="579"/>
    </location>
</feature>
<feature type="transmembrane region" description="Helical" evidence="3">
    <location>
        <begin position="268"/>
        <end position="286"/>
    </location>
</feature>
<dbReference type="Pfam" id="PF04677">
    <property type="entry name" value="CwfJ_C_1"/>
    <property type="match status" value="1"/>
</dbReference>
<evidence type="ECO:0000256" key="3">
    <source>
        <dbReference type="SAM" id="Phobius"/>
    </source>
</evidence>
<feature type="compositionally biased region" description="Low complexity" evidence="2">
    <location>
        <begin position="470"/>
        <end position="479"/>
    </location>
</feature>
<feature type="region of interest" description="Disordered" evidence="2">
    <location>
        <begin position="564"/>
        <end position="736"/>
    </location>
</feature>
<dbReference type="PANTHER" id="PTHR12072:SF5">
    <property type="entry name" value="CWF19-LIKE PROTEIN 2"/>
    <property type="match status" value="1"/>
</dbReference>
<proteinExistence type="inferred from homology"/>
<dbReference type="OrthoDB" id="2113965at2759"/>
<dbReference type="SUPFAM" id="SSF103473">
    <property type="entry name" value="MFS general substrate transporter"/>
    <property type="match status" value="1"/>
</dbReference>
<feature type="region of interest" description="Disordered" evidence="2">
    <location>
        <begin position="456"/>
        <end position="539"/>
    </location>
</feature>
<evidence type="ECO:0000313" key="6">
    <source>
        <dbReference type="EMBL" id="PRW44512.1"/>
    </source>
</evidence>
<comment type="caution">
    <text evidence="6">The sequence shown here is derived from an EMBL/GenBank/DDBJ whole genome shotgun (WGS) entry which is preliminary data.</text>
</comment>
<dbReference type="SUPFAM" id="SSF54197">
    <property type="entry name" value="HIT-like"/>
    <property type="match status" value="1"/>
</dbReference>
<sequence length="1489" mass="161605">MTGPQERPLLSELWHSKAWRLFPLLLAYMAGVTLLIPHVPGIMTDYFAGRRAGHELHCEGMAKDAPDFAACRDAHADVVMWSSWTSFFSNSFVSIVLTPLLGHWSDLHGRKPFFLVAQACACIPLTIVLLHLTSGLPLLWYYVVQIFLSAVSSVTVSLSFIADSLSPRNRAACFGLIMACFSVAIFIGPPVGAMLPPLTAALGALGTVAGCALYTILLLPESLTPEAKAAAQRRHREQQHSQRQGGAALHPALGSTLRAVRILMRSPLFKKLTITMMITGVVLEGLQDLLVQYLQLKLDFGVADVSKIFMIFGGCGLLVQTIVLRSLLGCMGEQRVLLVGLLASAGQQVLLALAGHKWVAFLGISLGSLGSMSFPTISSIKSCNAAEHEQGSVQGALYGARALASGTGPLVFAFLFSAFTQTGSPLPYFPGAPFIFGALLMLVAVGVAATIPTNAGSHRPAAAADGDHAQQQQQQQQQQQREEAASSTGASLDPGCHNGKDAAAGWPAGAEEVQPSRPTSRGSVDLEGGGPGHDGPTERTRLLGLAAAARSLCSMLSGVKVLDRAAAERRHKEDKEDRRREKKERKKHKKEKRSKHKRRDDSSDGGGGGSSSDGGGAIGRRGRRREQWEDPSDSGSDSEGGGGSPSGAGARGGSGGSGVQREDWMTKPMARQKTDEQLAAEEEERAAKEAEAKRRDPDATFVSKRELNPYLRDGGSGVPPVAQAAGGPAQRAVGVGDGGASWRLKALKRAQQQAETEGKKVNEIVSERWGSLADLTAGLTERRAAHGMAHMHSARDRRRADPEFDTRQEERRRMREGAAEEGEEGGDKAAYLSEMKSGRSQMRRPQEGSSLSWRHPDSRGGSGRDSREGERRRDERSRDDDRRRDDRGHDGDRRRDERGRDSERRGDERRRDERPPRPRHDPLGRGQDAAALRAAASEPNQFKGDGSFLEQFEQRRQEEAKEAEERQKWEASQAARGADGDRPAGGMEVQPSASEDSSDEDSEAARERDRRAMLGNQAEQPSMAAAMAAERASLAARPAAAAAAADGGSGAAEDEAGPAAPRPGSAGERRPGSAGGANLSAAALLRARLTGKAPPPAAPAAADQQQQQQEQQQQEDEGKPKHETVVLPQVDARGRAVPGAFGREEAGAGLPGLGDRKQKRTQRYEDGERSRYFADDHDTDLQTLIKRTKHGEEGDVDRRLAAGIMRSQRYKQADFDADAEYDHDAGLEHLERRGVVGRKGGREKEAAREKQRQIREYQKHSSALEACRLCFGSAARPRQLTLAIGQSTYLALPARGRLVPGHCVIVPADHVASTRQVDEQVWTELRNFKKCLIQMFMKQGQEVIFFETATQLGSVRSHAVVECVPVPPSAAAKAPMFFKKAIDDATSEWAQHHAKRYIDTKAKGLRGSIPPNFPYLNVEFGISDGFVHVIDDESNFDKGLARSVMIGLLGLPQEDMHRRARQESPAIQQQWADEFRKQFEPYDWTRQLG</sequence>
<feature type="transmembrane region" description="Helical" evidence="3">
    <location>
        <begin position="81"/>
        <end position="101"/>
    </location>
</feature>
<organism evidence="6 7">
    <name type="scientific">Chlorella sorokiniana</name>
    <name type="common">Freshwater green alga</name>
    <dbReference type="NCBI Taxonomy" id="3076"/>
    <lineage>
        <taxon>Eukaryota</taxon>
        <taxon>Viridiplantae</taxon>
        <taxon>Chlorophyta</taxon>
        <taxon>core chlorophytes</taxon>
        <taxon>Trebouxiophyceae</taxon>
        <taxon>Chlorellales</taxon>
        <taxon>Chlorellaceae</taxon>
        <taxon>Chlorella clade</taxon>
        <taxon>Chlorella</taxon>
    </lineage>
</organism>
<protein>
    <submittedName>
        <fullName evidence="6">CWF19 2</fullName>
    </submittedName>
</protein>
<feature type="compositionally biased region" description="Gly residues" evidence="2">
    <location>
        <begin position="638"/>
        <end position="658"/>
    </location>
</feature>
<dbReference type="Pfam" id="PF04676">
    <property type="entry name" value="CwfJ_C_2"/>
    <property type="match status" value="1"/>
</dbReference>
<dbReference type="Proteomes" id="UP000239899">
    <property type="component" value="Unassembled WGS sequence"/>
</dbReference>
<evidence type="ECO:0000259" key="5">
    <source>
        <dbReference type="Pfam" id="PF04677"/>
    </source>
</evidence>
<dbReference type="InterPro" id="IPR006768">
    <property type="entry name" value="Cwf19-like_C_dom-1"/>
</dbReference>
<dbReference type="CDD" id="cd17330">
    <property type="entry name" value="MFS_SLC46_TetA_like"/>
    <property type="match status" value="1"/>
</dbReference>
<feature type="transmembrane region" description="Helical" evidence="3">
    <location>
        <begin position="431"/>
        <end position="451"/>
    </location>
</feature>
<feature type="compositionally biased region" description="Basic residues" evidence="2">
    <location>
        <begin position="580"/>
        <end position="598"/>
    </location>
</feature>
<gene>
    <name evidence="6" type="ORF">C2E21_6504</name>
</gene>
<feature type="compositionally biased region" description="Low complexity" evidence="2">
    <location>
        <begin position="718"/>
        <end position="734"/>
    </location>
</feature>
<dbReference type="InterPro" id="IPR006767">
    <property type="entry name" value="Cwf19-like_C_dom-2"/>
</dbReference>
<feature type="compositionally biased region" description="Basic and acidic residues" evidence="2">
    <location>
        <begin position="952"/>
        <end position="969"/>
    </location>
</feature>
<feature type="compositionally biased region" description="Basic and acidic residues" evidence="2">
    <location>
        <begin position="1003"/>
        <end position="1012"/>
    </location>
</feature>
<feature type="transmembrane region" description="Helical" evidence="3">
    <location>
        <begin position="398"/>
        <end position="419"/>
    </location>
</feature>
<dbReference type="InterPro" id="IPR036259">
    <property type="entry name" value="MFS_trans_sf"/>
</dbReference>
<evidence type="ECO:0000256" key="1">
    <source>
        <dbReference type="ARBA" id="ARBA00006795"/>
    </source>
</evidence>
<evidence type="ECO:0000313" key="7">
    <source>
        <dbReference type="Proteomes" id="UP000239899"/>
    </source>
</evidence>
<feature type="transmembrane region" description="Helical" evidence="3">
    <location>
        <begin position="306"/>
        <end position="324"/>
    </location>
</feature>
<dbReference type="InterPro" id="IPR040194">
    <property type="entry name" value="Cwf19-like"/>
</dbReference>
<dbReference type="Pfam" id="PF07690">
    <property type="entry name" value="MFS_1"/>
    <property type="match status" value="1"/>
</dbReference>
<keyword evidence="3" id="KW-0812">Transmembrane</keyword>
<feature type="transmembrane region" description="Helical" evidence="3">
    <location>
        <begin position="21"/>
        <end position="39"/>
    </location>
</feature>
<dbReference type="Gene3D" id="1.20.1250.20">
    <property type="entry name" value="MFS general substrate transporter like domains"/>
    <property type="match status" value="1"/>
</dbReference>
<evidence type="ECO:0000256" key="2">
    <source>
        <dbReference type="SAM" id="MobiDB-lite"/>
    </source>
</evidence>
<dbReference type="GO" id="GO:0022857">
    <property type="term" value="F:transmembrane transporter activity"/>
    <property type="evidence" value="ECO:0007669"/>
    <property type="project" value="InterPro"/>
</dbReference>
<feature type="compositionally biased region" description="Low complexity" evidence="2">
    <location>
        <begin position="1057"/>
        <end position="1066"/>
    </location>
</feature>
<dbReference type="STRING" id="3076.A0A2P6TK96"/>
<feature type="compositionally biased region" description="Basic and acidic residues" evidence="2">
    <location>
        <begin position="854"/>
        <end position="923"/>
    </location>
</feature>
<feature type="domain" description="Cwf19-like C-terminal" evidence="5">
    <location>
        <begin position="1256"/>
        <end position="1379"/>
    </location>
</feature>
<feature type="transmembrane region" description="Helical" evidence="3">
    <location>
        <begin position="113"/>
        <end position="133"/>
    </location>
</feature>
<name>A0A2P6TK96_CHLSO</name>
<keyword evidence="3" id="KW-1133">Transmembrane helix</keyword>
<feature type="transmembrane region" description="Helical" evidence="3">
    <location>
        <begin position="139"/>
        <end position="161"/>
    </location>
</feature>
<feature type="compositionally biased region" description="Basic and acidic residues" evidence="2">
    <location>
        <begin position="685"/>
        <end position="707"/>
    </location>
</feature>
<reference evidence="6 7" key="1">
    <citation type="journal article" date="2018" name="Plant J.">
        <title>Genome sequences of Chlorella sorokiniana UTEX 1602 and Micractinium conductrix SAG 241.80: implications to maltose excretion by a green alga.</title>
        <authorList>
            <person name="Arriola M.B."/>
            <person name="Velmurugan N."/>
            <person name="Zhang Y."/>
            <person name="Plunkett M.H."/>
            <person name="Hondzo H."/>
            <person name="Barney B.M."/>
        </authorList>
    </citation>
    <scope>NUCLEOTIDE SEQUENCE [LARGE SCALE GENOMIC DNA]</scope>
    <source>
        <strain evidence="7">UTEX 1602</strain>
    </source>
</reference>
<dbReference type="GO" id="GO:0000398">
    <property type="term" value="P:mRNA splicing, via spliceosome"/>
    <property type="evidence" value="ECO:0007669"/>
    <property type="project" value="TreeGrafter"/>
</dbReference>
<dbReference type="EMBL" id="LHPG02000013">
    <property type="protein sequence ID" value="PRW44512.1"/>
    <property type="molecule type" value="Genomic_DNA"/>
</dbReference>
<feature type="transmembrane region" description="Helical" evidence="3">
    <location>
        <begin position="198"/>
        <end position="219"/>
    </location>
</feature>
<feature type="compositionally biased region" description="Low complexity" evidence="2">
    <location>
        <begin position="1076"/>
        <end position="1092"/>
    </location>
</feature>
<feature type="compositionally biased region" description="Low complexity" evidence="2">
    <location>
        <begin position="1021"/>
        <end position="1046"/>
    </location>
</feature>
<evidence type="ECO:0000259" key="4">
    <source>
        <dbReference type="Pfam" id="PF04676"/>
    </source>
</evidence>
<feature type="compositionally biased region" description="Low complexity" evidence="2">
    <location>
        <begin position="1099"/>
        <end position="1112"/>
    </location>
</feature>
<dbReference type="InterPro" id="IPR036265">
    <property type="entry name" value="HIT-like_sf"/>
</dbReference>
<dbReference type="PANTHER" id="PTHR12072">
    <property type="entry name" value="CWF19, CELL CYCLE CONTROL PROTEIN"/>
    <property type="match status" value="1"/>
</dbReference>
<feature type="transmembrane region" description="Helical" evidence="3">
    <location>
        <begin position="336"/>
        <end position="353"/>
    </location>
</feature>
<feature type="compositionally biased region" description="Gly residues" evidence="2">
    <location>
        <begin position="604"/>
        <end position="619"/>
    </location>
</feature>
<feature type="domain" description="Cwf19-like protein C-terminal" evidence="4">
    <location>
        <begin position="1388"/>
        <end position="1485"/>
    </location>
</feature>
<comment type="similarity">
    <text evidence="1">Belongs to the CWF19 family.</text>
</comment>
<keyword evidence="3" id="KW-0472">Membrane</keyword>
<feature type="region of interest" description="Disordered" evidence="2">
    <location>
        <begin position="780"/>
        <end position="1166"/>
    </location>
</feature>
<accession>A0A2P6TK96</accession>
<dbReference type="GO" id="GO:0071014">
    <property type="term" value="C:post-mRNA release spliceosomal complex"/>
    <property type="evidence" value="ECO:0007669"/>
    <property type="project" value="TreeGrafter"/>
</dbReference>
<feature type="transmembrane region" description="Helical" evidence="3">
    <location>
        <begin position="173"/>
        <end position="192"/>
    </location>
</feature>
<dbReference type="InterPro" id="IPR011701">
    <property type="entry name" value="MFS"/>
</dbReference>
<feature type="compositionally biased region" description="Basic and acidic residues" evidence="2">
    <location>
        <begin position="798"/>
        <end position="818"/>
    </location>
</feature>
<keyword evidence="7" id="KW-1185">Reference proteome</keyword>